<protein>
    <recommendedName>
        <fullName evidence="4">MACPF domain-containing protein</fullName>
    </recommendedName>
</protein>
<gene>
    <name evidence="5" type="ORF">OVN521_LOCUS24720</name>
    <name evidence="6" type="ORF">UXM345_LOCUS28142</name>
</gene>
<evidence type="ECO:0000313" key="6">
    <source>
        <dbReference type="EMBL" id="CAF4203539.1"/>
    </source>
</evidence>
<dbReference type="EMBL" id="CAJOBF010006337">
    <property type="protein sequence ID" value="CAF4203539.1"/>
    <property type="molecule type" value="Genomic_DNA"/>
</dbReference>
<dbReference type="Gene3D" id="2.40.10.500">
    <property type="match status" value="1"/>
</dbReference>
<dbReference type="Pfam" id="PF01823">
    <property type="entry name" value="MACPF"/>
    <property type="match status" value="1"/>
</dbReference>
<dbReference type="PANTHER" id="PTHR24104">
    <property type="entry name" value="E3 UBIQUITIN-PROTEIN LIGASE NHLRC1-RELATED"/>
    <property type="match status" value="1"/>
</dbReference>
<accession>A0A819ZKC2</accession>
<comment type="caution">
    <text evidence="5">The sequence shown here is derived from an EMBL/GenBank/DDBJ whole genome shotgun (WGS) entry which is preliminary data.</text>
</comment>
<dbReference type="CDD" id="cd05819">
    <property type="entry name" value="NHL"/>
    <property type="match status" value="1"/>
</dbReference>
<sequence length="705" mass="78552">MQLSVHVILYILLFYVQYAFLSPTAKSVFQFTEEARAALCPFVGTTGMRCFDGSPLQRSGRNFDSEFRKLPLGVGISVDRSTGRLMAPAVQLTYSPEGSRTWTDGLTGVVFDLFNEARLGSADRVAAAYDTARVHIFHNASHLDAAWRQTFADGKVRGGELARRPEMVEYFENREEALALSQRVIGLYTLTINASAVKLNEFARRALSQLTATFDSDLYGDFLNTWGTHIITRSLVGGMIEEKAKVVRCSRVSDDARFAHCIPFGDRGSISSNCKYYSDQMRLISKRRFGGNVEIENDNEWKRTLAVGPALLQILEMVPWYDFVTDNSVKQNLIAIMQYRQTHFDVIQAESARLVDARLQPCVSGAETVINSLFGSLIISYPILRPCYMNSTDFFLENDSLHTISAPMCSAHINANSIWKKNGVTVAGGSSPGSGMNQLHHPCGLFVDNDQTIYIAEWDNNRVVEWKSGVPCVRIVAGGNGQLKNPTDVIVDKARNSIFICDYGNKRVLRWSLKNANIGETIMSELVCLGLTMDEQGFLYVADEERNEVRRWQVGETQGILVAGGNGAGNRLNQLIAPRRVFVDHVQSVYVADQGNDRVMKWVKGAKEGIVVAGGRGRGNLLSQLNFPDGIIVDQLETVYVSDLLNHRIMRWPKGATEGQILVGEHGKGSLPNQVDRPNGLSFDRHGNLYVADDWNHRVQKFEIQ</sequence>
<name>A0A819ZKC2_9BILA</name>
<dbReference type="EMBL" id="CAJOBG010005958">
    <property type="protein sequence ID" value="CAF4171290.1"/>
    <property type="molecule type" value="Genomic_DNA"/>
</dbReference>
<evidence type="ECO:0000256" key="1">
    <source>
        <dbReference type="ARBA" id="ARBA00022737"/>
    </source>
</evidence>
<dbReference type="Pfam" id="PF01436">
    <property type="entry name" value="NHL"/>
    <property type="match status" value="1"/>
</dbReference>
<dbReference type="InterPro" id="IPR020864">
    <property type="entry name" value="MACPF"/>
</dbReference>
<evidence type="ECO:0000259" key="4">
    <source>
        <dbReference type="Pfam" id="PF01823"/>
    </source>
</evidence>
<feature type="repeat" description="NHL" evidence="2">
    <location>
        <begin position="666"/>
        <end position="705"/>
    </location>
</feature>
<evidence type="ECO:0000256" key="3">
    <source>
        <dbReference type="SAM" id="SignalP"/>
    </source>
</evidence>
<keyword evidence="3" id="KW-0732">Signal</keyword>
<feature type="signal peptide" evidence="3">
    <location>
        <begin position="1"/>
        <end position="21"/>
    </location>
</feature>
<feature type="domain" description="MACPF" evidence="4">
    <location>
        <begin position="169"/>
        <end position="246"/>
    </location>
</feature>
<keyword evidence="7" id="KW-1185">Reference proteome</keyword>
<dbReference type="Gene3D" id="2.120.10.30">
    <property type="entry name" value="TolB, C-terminal domain"/>
    <property type="match status" value="1"/>
</dbReference>
<evidence type="ECO:0000313" key="5">
    <source>
        <dbReference type="EMBL" id="CAF4171290.1"/>
    </source>
</evidence>
<dbReference type="PROSITE" id="PS51125">
    <property type="entry name" value="NHL"/>
    <property type="match status" value="1"/>
</dbReference>
<evidence type="ECO:0000313" key="7">
    <source>
        <dbReference type="Proteomes" id="UP000663866"/>
    </source>
</evidence>
<feature type="chain" id="PRO_5035620314" description="MACPF domain-containing protein" evidence="3">
    <location>
        <begin position="22"/>
        <end position="705"/>
    </location>
</feature>
<proteinExistence type="predicted"/>
<reference evidence="5" key="1">
    <citation type="submission" date="2021-02" db="EMBL/GenBank/DDBJ databases">
        <authorList>
            <person name="Nowell W R."/>
        </authorList>
    </citation>
    <scope>NUCLEOTIDE SEQUENCE</scope>
</reference>
<dbReference type="Proteomes" id="UP000663866">
    <property type="component" value="Unassembled WGS sequence"/>
</dbReference>
<dbReference type="InterPro" id="IPR050952">
    <property type="entry name" value="TRIM-NHL_E3_ligases"/>
</dbReference>
<dbReference type="AlphaFoldDB" id="A0A819ZKC2"/>
<dbReference type="InterPro" id="IPR001258">
    <property type="entry name" value="NHL_repeat"/>
</dbReference>
<dbReference type="Proteomes" id="UP000663842">
    <property type="component" value="Unassembled WGS sequence"/>
</dbReference>
<dbReference type="SUPFAM" id="SSF101898">
    <property type="entry name" value="NHL repeat"/>
    <property type="match status" value="1"/>
</dbReference>
<dbReference type="PANTHER" id="PTHR24104:SF25">
    <property type="entry name" value="PROTEIN LIN-41"/>
    <property type="match status" value="1"/>
</dbReference>
<organism evidence="5 7">
    <name type="scientific">Rotaria magnacalcarata</name>
    <dbReference type="NCBI Taxonomy" id="392030"/>
    <lineage>
        <taxon>Eukaryota</taxon>
        <taxon>Metazoa</taxon>
        <taxon>Spiralia</taxon>
        <taxon>Gnathifera</taxon>
        <taxon>Rotifera</taxon>
        <taxon>Eurotatoria</taxon>
        <taxon>Bdelloidea</taxon>
        <taxon>Philodinida</taxon>
        <taxon>Philodinidae</taxon>
        <taxon>Rotaria</taxon>
    </lineage>
</organism>
<evidence type="ECO:0000256" key="2">
    <source>
        <dbReference type="PROSITE-ProRule" id="PRU00504"/>
    </source>
</evidence>
<keyword evidence="1" id="KW-0677">Repeat</keyword>
<dbReference type="InterPro" id="IPR011042">
    <property type="entry name" value="6-blade_b-propeller_TolB-like"/>
</dbReference>
<dbReference type="GO" id="GO:0008270">
    <property type="term" value="F:zinc ion binding"/>
    <property type="evidence" value="ECO:0007669"/>
    <property type="project" value="UniProtKB-KW"/>
</dbReference>